<evidence type="ECO:0000313" key="1">
    <source>
        <dbReference type="Proteomes" id="UP000887565"/>
    </source>
</evidence>
<proteinExistence type="predicted"/>
<reference evidence="2" key="1">
    <citation type="submission" date="2022-11" db="UniProtKB">
        <authorList>
            <consortium name="WormBaseParasite"/>
        </authorList>
    </citation>
    <scope>IDENTIFICATION</scope>
</reference>
<name>A0A915HK62_ROMCU</name>
<accession>A0A915HK62</accession>
<sequence length="109" mass="12832">MTCCGFLQIVLQGFKNNFSRRNMTNWAQIDRYCQDPSKKALEKAIFLSDEVMRAQTKFVDIFNKFKAGTLSEINSRITHVIRHPVRLFTSLYYYHMASHQIPDKVPKQE</sequence>
<protein>
    <submittedName>
        <fullName evidence="2">Uncharacterized protein</fullName>
    </submittedName>
</protein>
<organism evidence="1 2">
    <name type="scientific">Romanomermis culicivorax</name>
    <name type="common">Nematode worm</name>
    <dbReference type="NCBI Taxonomy" id="13658"/>
    <lineage>
        <taxon>Eukaryota</taxon>
        <taxon>Metazoa</taxon>
        <taxon>Ecdysozoa</taxon>
        <taxon>Nematoda</taxon>
        <taxon>Enoplea</taxon>
        <taxon>Dorylaimia</taxon>
        <taxon>Mermithida</taxon>
        <taxon>Mermithoidea</taxon>
        <taxon>Mermithidae</taxon>
        <taxon>Romanomermis</taxon>
    </lineage>
</organism>
<dbReference type="WBParaSite" id="nRc.2.0.1.t01726-RA">
    <property type="protein sequence ID" value="nRc.2.0.1.t01726-RA"/>
    <property type="gene ID" value="nRc.2.0.1.g01726"/>
</dbReference>
<keyword evidence="1" id="KW-1185">Reference proteome</keyword>
<evidence type="ECO:0000313" key="2">
    <source>
        <dbReference type="WBParaSite" id="nRc.2.0.1.t01726-RA"/>
    </source>
</evidence>
<dbReference type="Proteomes" id="UP000887565">
    <property type="component" value="Unplaced"/>
</dbReference>
<dbReference type="AlphaFoldDB" id="A0A915HK62"/>